<keyword evidence="7 15" id="KW-0812">Transmembrane</keyword>
<feature type="transmembrane region" description="Helical" evidence="15">
    <location>
        <begin position="12"/>
        <end position="40"/>
    </location>
</feature>
<dbReference type="Gene3D" id="3.30.565.10">
    <property type="entry name" value="Histidine kinase-like ATPase, C-terminal domain"/>
    <property type="match status" value="1"/>
</dbReference>
<keyword evidence="10" id="KW-0067">ATP-binding</keyword>
<reference evidence="17 18" key="1">
    <citation type="submission" date="2020-08" db="EMBL/GenBank/DDBJ databases">
        <title>Genome public.</title>
        <authorList>
            <person name="Liu C."/>
            <person name="Sun Q."/>
        </authorList>
    </citation>
    <scope>NUCLEOTIDE SEQUENCE [LARGE SCALE GENOMIC DNA]</scope>
    <source>
        <strain evidence="17 18">BX4</strain>
    </source>
</reference>
<dbReference type="InterPro" id="IPR058212">
    <property type="entry name" value="VanS-like"/>
</dbReference>
<name>A0ABR7F0L4_9FIRM</name>
<dbReference type="NCBIfam" id="NF033091">
    <property type="entry name" value="HK_VanS_ACDEFG"/>
    <property type="match status" value="1"/>
</dbReference>
<dbReference type="SUPFAM" id="SSF47384">
    <property type="entry name" value="Homodimeric domain of signal transducing histidine kinase"/>
    <property type="match status" value="1"/>
</dbReference>
<keyword evidence="6" id="KW-0808">Transferase</keyword>
<keyword evidence="11 15" id="KW-1133">Transmembrane helix</keyword>
<dbReference type="EMBL" id="JACOOZ010000002">
    <property type="protein sequence ID" value="MBC5667157.1"/>
    <property type="molecule type" value="Genomic_DNA"/>
</dbReference>
<keyword evidence="9 17" id="KW-0418">Kinase</keyword>
<evidence type="ECO:0000256" key="9">
    <source>
        <dbReference type="ARBA" id="ARBA00022777"/>
    </source>
</evidence>
<dbReference type="EC" id="2.7.13.3" evidence="3"/>
<dbReference type="CDD" id="cd00082">
    <property type="entry name" value="HisKA"/>
    <property type="match status" value="1"/>
</dbReference>
<dbReference type="SMART" id="SM00387">
    <property type="entry name" value="HATPase_c"/>
    <property type="match status" value="1"/>
</dbReference>
<keyword evidence="4" id="KW-1003">Cell membrane</keyword>
<feature type="coiled-coil region" evidence="14">
    <location>
        <begin position="101"/>
        <end position="135"/>
    </location>
</feature>
<dbReference type="PROSITE" id="PS50109">
    <property type="entry name" value="HIS_KIN"/>
    <property type="match status" value="1"/>
</dbReference>
<evidence type="ECO:0000256" key="11">
    <source>
        <dbReference type="ARBA" id="ARBA00022989"/>
    </source>
</evidence>
<dbReference type="PANTHER" id="PTHR45528">
    <property type="entry name" value="SENSOR HISTIDINE KINASE CPXA"/>
    <property type="match status" value="1"/>
</dbReference>
<evidence type="ECO:0000256" key="1">
    <source>
        <dbReference type="ARBA" id="ARBA00000085"/>
    </source>
</evidence>
<comment type="caution">
    <text evidence="17">The sequence shown here is derived from an EMBL/GenBank/DDBJ whole genome shotgun (WGS) entry which is preliminary data.</text>
</comment>
<dbReference type="GO" id="GO:0016301">
    <property type="term" value="F:kinase activity"/>
    <property type="evidence" value="ECO:0007669"/>
    <property type="project" value="UniProtKB-KW"/>
</dbReference>
<evidence type="ECO:0000256" key="2">
    <source>
        <dbReference type="ARBA" id="ARBA00004651"/>
    </source>
</evidence>
<sequence length="359" mass="40758">MKSKITERFIRKYIVTGAVFTLLVIGLAVGAVILCHTRIWYGDDPTYIFLKMIDQNKWQIGIGFVGIGWIIIACFFMVKWIGYIGEIALASEKLADLSEDTIILHDDLKEIQDQLNELRKKAIKNARVAKEAEQRKNDLIVYLAHDLKTPLTSVIGYLTLLSEEPDIPAKTRAKYVGITLRKAERLEELINEFFDITRFNLSKIEIDLEKTNLSRMIEQVCNEFIPVLMQKGLTWNLAITPDIFIMCDTDKILRVFDNLIRNAINYSYNDTEIKCSLTLEDNVVYFKIKNKGKTIAPEKLKRIFEQFFRLDSSRGTATGGAGLGLAIAKEIVELHGGTITAESRDESIAFQVALPLSEP</sequence>
<dbReference type="Pfam" id="PF00512">
    <property type="entry name" value="HisKA"/>
    <property type="match status" value="1"/>
</dbReference>
<comment type="catalytic activity">
    <reaction evidence="1">
        <text>ATP + protein L-histidine = ADP + protein N-phospho-L-histidine.</text>
        <dbReference type="EC" id="2.7.13.3"/>
    </reaction>
</comment>
<accession>A0ABR7F0L4</accession>
<dbReference type="InterPro" id="IPR005467">
    <property type="entry name" value="His_kinase_dom"/>
</dbReference>
<dbReference type="PANTHER" id="PTHR45528:SF1">
    <property type="entry name" value="SENSOR HISTIDINE KINASE CPXA"/>
    <property type="match status" value="1"/>
</dbReference>
<dbReference type="Gene3D" id="1.10.287.130">
    <property type="match status" value="1"/>
</dbReference>
<evidence type="ECO:0000313" key="17">
    <source>
        <dbReference type="EMBL" id="MBC5667157.1"/>
    </source>
</evidence>
<dbReference type="InterPro" id="IPR003661">
    <property type="entry name" value="HisK_dim/P_dom"/>
</dbReference>
<evidence type="ECO:0000256" key="15">
    <source>
        <dbReference type="SAM" id="Phobius"/>
    </source>
</evidence>
<evidence type="ECO:0000256" key="7">
    <source>
        <dbReference type="ARBA" id="ARBA00022692"/>
    </source>
</evidence>
<evidence type="ECO:0000256" key="12">
    <source>
        <dbReference type="ARBA" id="ARBA00023012"/>
    </source>
</evidence>
<evidence type="ECO:0000313" key="18">
    <source>
        <dbReference type="Proteomes" id="UP000597877"/>
    </source>
</evidence>
<dbReference type="InterPro" id="IPR036097">
    <property type="entry name" value="HisK_dim/P_sf"/>
</dbReference>
<dbReference type="SUPFAM" id="SSF55874">
    <property type="entry name" value="ATPase domain of HSP90 chaperone/DNA topoisomerase II/histidine kinase"/>
    <property type="match status" value="1"/>
</dbReference>
<feature type="transmembrane region" description="Helical" evidence="15">
    <location>
        <begin position="60"/>
        <end position="78"/>
    </location>
</feature>
<keyword evidence="12" id="KW-0902">Two-component regulatory system</keyword>
<evidence type="ECO:0000259" key="16">
    <source>
        <dbReference type="PROSITE" id="PS50109"/>
    </source>
</evidence>
<dbReference type="PRINTS" id="PR00344">
    <property type="entry name" value="BCTRLSENSOR"/>
</dbReference>
<dbReference type="Proteomes" id="UP000597877">
    <property type="component" value="Unassembled WGS sequence"/>
</dbReference>
<keyword evidence="18" id="KW-1185">Reference proteome</keyword>
<evidence type="ECO:0000256" key="10">
    <source>
        <dbReference type="ARBA" id="ARBA00022840"/>
    </source>
</evidence>
<proteinExistence type="predicted"/>
<keyword evidence="5" id="KW-0597">Phosphoprotein</keyword>
<evidence type="ECO:0000256" key="13">
    <source>
        <dbReference type="ARBA" id="ARBA00023136"/>
    </source>
</evidence>
<keyword evidence="13 15" id="KW-0472">Membrane</keyword>
<evidence type="ECO:0000256" key="4">
    <source>
        <dbReference type="ARBA" id="ARBA00022475"/>
    </source>
</evidence>
<dbReference type="InterPro" id="IPR003594">
    <property type="entry name" value="HATPase_dom"/>
</dbReference>
<keyword evidence="14" id="KW-0175">Coiled coil</keyword>
<keyword evidence="8" id="KW-0547">Nucleotide-binding</keyword>
<dbReference type="RefSeq" id="WP_186840025.1">
    <property type="nucleotide sequence ID" value="NZ_JACOOZ010000002.1"/>
</dbReference>
<protein>
    <recommendedName>
        <fullName evidence="3">histidine kinase</fullName>
        <ecNumber evidence="3">2.7.13.3</ecNumber>
    </recommendedName>
</protein>
<dbReference type="InterPro" id="IPR050398">
    <property type="entry name" value="HssS/ArlS-like"/>
</dbReference>
<evidence type="ECO:0000256" key="14">
    <source>
        <dbReference type="SAM" id="Coils"/>
    </source>
</evidence>
<comment type="subcellular location">
    <subcellularLocation>
        <location evidence="2">Cell membrane</location>
        <topology evidence="2">Multi-pass membrane protein</topology>
    </subcellularLocation>
</comment>
<gene>
    <name evidence="17" type="ORF">H8S00_04060</name>
</gene>
<organism evidence="17 18">
    <name type="scientific">Eubacterium segne</name>
    <dbReference type="NCBI Taxonomy" id="2763045"/>
    <lineage>
        <taxon>Bacteria</taxon>
        <taxon>Bacillati</taxon>
        <taxon>Bacillota</taxon>
        <taxon>Clostridia</taxon>
        <taxon>Eubacteriales</taxon>
        <taxon>Eubacteriaceae</taxon>
        <taxon>Eubacterium</taxon>
    </lineage>
</organism>
<evidence type="ECO:0000256" key="5">
    <source>
        <dbReference type="ARBA" id="ARBA00022553"/>
    </source>
</evidence>
<dbReference type="SMART" id="SM00388">
    <property type="entry name" value="HisKA"/>
    <property type="match status" value="1"/>
</dbReference>
<evidence type="ECO:0000256" key="8">
    <source>
        <dbReference type="ARBA" id="ARBA00022741"/>
    </source>
</evidence>
<feature type="domain" description="Histidine kinase" evidence="16">
    <location>
        <begin position="142"/>
        <end position="358"/>
    </location>
</feature>
<evidence type="ECO:0000256" key="3">
    <source>
        <dbReference type="ARBA" id="ARBA00012438"/>
    </source>
</evidence>
<dbReference type="Pfam" id="PF02518">
    <property type="entry name" value="HATPase_c"/>
    <property type="match status" value="1"/>
</dbReference>
<evidence type="ECO:0000256" key="6">
    <source>
        <dbReference type="ARBA" id="ARBA00022679"/>
    </source>
</evidence>
<dbReference type="InterPro" id="IPR036890">
    <property type="entry name" value="HATPase_C_sf"/>
</dbReference>
<dbReference type="InterPro" id="IPR004358">
    <property type="entry name" value="Sig_transdc_His_kin-like_C"/>
</dbReference>